<dbReference type="AlphaFoldDB" id="A0A0A9JQM8"/>
<reference evidence="1" key="2">
    <citation type="journal article" date="2015" name="Data Brief">
        <title>Shoot transcriptome of the giant reed, Arundo donax.</title>
        <authorList>
            <person name="Barrero R.A."/>
            <person name="Guerrero F.D."/>
            <person name="Moolhuijzen P."/>
            <person name="Goolsby J.A."/>
            <person name="Tidwell J."/>
            <person name="Bellgard S.E."/>
            <person name="Bellgard M.I."/>
        </authorList>
    </citation>
    <scope>NUCLEOTIDE SEQUENCE</scope>
    <source>
        <tissue evidence="1">Shoot tissue taken approximately 20 cm above the soil surface</tissue>
    </source>
</reference>
<name>A0A0A9JQM8_ARUDO</name>
<accession>A0A0A9JQM8</accession>
<reference evidence="1" key="1">
    <citation type="submission" date="2014-09" db="EMBL/GenBank/DDBJ databases">
        <authorList>
            <person name="Magalhaes I.L.F."/>
            <person name="Oliveira U."/>
            <person name="Santos F.R."/>
            <person name="Vidigal T.H.D.A."/>
            <person name="Brescovit A.D."/>
            <person name="Santos A.J."/>
        </authorList>
    </citation>
    <scope>NUCLEOTIDE SEQUENCE</scope>
    <source>
        <tissue evidence="1">Shoot tissue taken approximately 20 cm above the soil surface</tissue>
    </source>
</reference>
<dbReference type="EMBL" id="GBRH01178325">
    <property type="protein sequence ID" value="JAE19571.1"/>
    <property type="molecule type" value="Transcribed_RNA"/>
</dbReference>
<sequence length="122" mass="14162">MMNMMVRLYHPAAYYNVCLCSLKNLLYHLKESHYNFVALNSKQDAYQNYIDKKEQCPYFLKAGAQQASNEIGPGQNSDPWPPQLKRMALHLVADFLPYSEPHLCHIMLLKISKQIAPQYQCP</sequence>
<proteinExistence type="predicted"/>
<organism evidence="1">
    <name type="scientific">Arundo donax</name>
    <name type="common">Giant reed</name>
    <name type="synonym">Donax arundinaceus</name>
    <dbReference type="NCBI Taxonomy" id="35708"/>
    <lineage>
        <taxon>Eukaryota</taxon>
        <taxon>Viridiplantae</taxon>
        <taxon>Streptophyta</taxon>
        <taxon>Embryophyta</taxon>
        <taxon>Tracheophyta</taxon>
        <taxon>Spermatophyta</taxon>
        <taxon>Magnoliopsida</taxon>
        <taxon>Liliopsida</taxon>
        <taxon>Poales</taxon>
        <taxon>Poaceae</taxon>
        <taxon>PACMAD clade</taxon>
        <taxon>Arundinoideae</taxon>
        <taxon>Arundineae</taxon>
        <taxon>Arundo</taxon>
    </lineage>
</organism>
<protein>
    <submittedName>
        <fullName evidence="1">Uncharacterized protein</fullName>
    </submittedName>
</protein>
<evidence type="ECO:0000313" key="1">
    <source>
        <dbReference type="EMBL" id="JAE19571.1"/>
    </source>
</evidence>